<dbReference type="GO" id="GO:0005741">
    <property type="term" value="C:mitochondrial outer membrane"/>
    <property type="evidence" value="ECO:0007669"/>
    <property type="project" value="InterPro"/>
</dbReference>
<dbReference type="EMBL" id="CP048996">
    <property type="protein sequence ID" value="QID82327.1"/>
    <property type="molecule type" value="Genomic_DNA"/>
</dbReference>
<dbReference type="PANTHER" id="PTHR28241:SF1">
    <property type="entry name" value="MITOCHONDRIAL IMPORT PROTEIN 1"/>
    <property type="match status" value="1"/>
</dbReference>
<sequence>MTEVVGFWESVSDDESEDKDCMEVQNTVSADESPLVQSLVSFVGSCSINLLLPFLNGMMLGFGELFAHELCWRFNWFNHRNKGYKVYPESRKIAALKEISSPGTRGRLRPSSFKRSPKH</sequence>
<dbReference type="GO" id="GO:0045040">
    <property type="term" value="P:protein insertion into mitochondrial outer membrane"/>
    <property type="evidence" value="ECO:0007669"/>
    <property type="project" value="TreeGrafter"/>
</dbReference>
<dbReference type="OrthoDB" id="5529571at2759"/>
<reference evidence="1 2" key="1">
    <citation type="journal article" date="2019" name="BMC Genomics">
        <title>Chromosome level assembly and comparative genome analysis confirm lager-brewing yeasts originated from a single hybridization.</title>
        <authorList>
            <person name="Salazar A.N."/>
            <person name="Gorter de Vries A.R."/>
            <person name="van den Broek M."/>
            <person name="Brouwers N."/>
            <person name="de la Torre Cortes P."/>
            <person name="Kuijpers N.G.A."/>
            <person name="Daran J.G."/>
            <person name="Abeel T."/>
        </authorList>
    </citation>
    <scope>NUCLEOTIDE SEQUENCE [LARGE SCALE GENOMIC DNA]</scope>
    <source>
        <strain evidence="1 2">CBS 1483</strain>
    </source>
</reference>
<evidence type="ECO:0000313" key="1">
    <source>
        <dbReference type="EMBL" id="QID82327.1"/>
    </source>
</evidence>
<dbReference type="GO" id="GO:0070096">
    <property type="term" value="P:mitochondrial outer membrane translocase complex assembly"/>
    <property type="evidence" value="ECO:0007669"/>
    <property type="project" value="TreeGrafter"/>
</dbReference>
<name>A0A6C1E0N3_SACPS</name>
<dbReference type="InterPro" id="IPR013262">
    <property type="entry name" value="OMP_MIM1/TOM13_mt"/>
</dbReference>
<gene>
    <name evidence="1" type="primary">MIM1_1</name>
    <name evidence="1" type="ORF">GRS66_004741</name>
</gene>
<organism evidence="1 2">
    <name type="scientific">Saccharomyces pastorianus</name>
    <name type="common">Lager yeast</name>
    <name type="synonym">Saccharomyces cerevisiae x Saccharomyces eubayanus</name>
    <dbReference type="NCBI Taxonomy" id="27292"/>
    <lineage>
        <taxon>Eukaryota</taxon>
        <taxon>Fungi</taxon>
        <taxon>Dikarya</taxon>
        <taxon>Ascomycota</taxon>
        <taxon>Saccharomycotina</taxon>
        <taxon>Saccharomycetes</taxon>
        <taxon>Saccharomycetales</taxon>
        <taxon>Saccharomycetaceae</taxon>
        <taxon>Saccharomyces</taxon>
    </lineage>
</organism>
<proteinExistence type="predicted"/>
<dbReference type="Proteomes" id="UP000501346">
    <property type="component" value="Chromosome ScXV-ScXI"/>
</dbReference>
<dbReference type="PANTHER" id="PTHR28241">
    <property type="entry name" value="MITOCHONDRIAL IMPORT PROTEIN 1"/>
    <property type="match status" value="1"/>
</dbReference>
<keyword evidence="2" id="KW-1185">Reference proteome</keyword>
<dbReference type="Pfam" id="PF08219">
    <property type="entry name" value="TOM13"/>
    <property type="match status" value="1"/>
</dbReference>
<evidence type="ECO:0000313" key="2">
    <source>
        <dbReference type="Proteomes" id="UP000501346"/>
    </source>
</evidence>
<protein>
    <submittedName>
        <fullName evidence="1">Mitochondrial membrane import protein</fullName>
    </submittedName>
</protein>
<dbReference type="AlphaFoldDB" id="A0A6C1E0N3"/>
<accession>A0A6C1E0N3</accession>